<evidence type="ECO:0000313" key="2">
    <source>
        <dbReference type="Proteomes" id="UP001143910"/>
    </source>
</evidence>
<dbReference type="EMBL" id="JANJQO010001934">
    <property type="protein sequence ID" value="KAJ2968669.1"/>
    <property type="molecule type" value="Genomic_DNA"/>
</dbReference>
<evidence type="ECO:0000313" key="1">
    <source>
        <dbReference type="EMBL" id="KAJ2968669.1"/>
    </source>
</evidence>
<keyword evidence="2" id="KW-1185">Reference proteome</keyword>
<organism evidence="1 2">
    <name type="scientific">Zarea fungicola</name>
    <dbReference type="NCBI Taxonomy" id="93591"/>
    <lineage>
        <taxon>Eukaryota</taxon>
        <taxon>Fungi</taxon>
        <taxon>Dikarya</taxon>
        <taxon>Ascomycota</taxon>
        <taxon>Pezizomycotina</taxon>
        <taxon>Sordariomycetes</taxon>
        <taxon>Hypocreomycetidae</taxon>
        <taxon>Hypocreales</taxon>
        <taxon>Cordycipitaceae</taxon>
        <taxon>Zarea</taxon>
    </lineage>
</organism>
<proteinExistence type="predicted"/>
<name>A0ACC1MPB5_9HYPO</name>
<comment type="caution">
    <text evidence="1">The sequence shown here is derived from an EMBL/GenBank/DDBJ whole genome shotgun (WGS) entry which is preliminary data.</text>
</comment>
<sequence length="241" mass="25528">MKFSYALAAAATIEQASATYGIGGDQVPGYDWNNTPQGPVGGYGGCNFKGWTCKKKASRRDMLAGRQNDGSNVIEATVGAEGTDNPTITAGDDIGTFDINNFSVESEFDARFELHYTMPDGSTCKQSSTVSSQGTSIVNTQCGGAKSVTLVLPENGQNVNGKRTLQKKSCQVKCHKIVFYCKPPPGQTTTRTPPAQTTTRSTTRTTILTTTTTPPGQTTTQTTSSSSVQTTTLVQPGHHLV</sequence>
<accession>A0ACC1MPB5</accession>
<reference evidence="1" key="1">
    <citation type="submission" date="2022-08" db="EMBL/GenBank/DDBJ databases">
        <title>Genome Sequence of Lecanicillium fungicola.</title>
        <authorList>
            <person name="Buettner E."/>
        </authorList>
    </citation>
    <scope>NUCLEOTIDE SEQUENCE</scope>
    <source>
        <strain evidence="1">Babe33</strain>
    </source>
</reference>
<dbReference type="Proteomes" id="UP001143910">
    <property type="component" value="Unassembled WGS sequence"/>
</dbReference>
<protein>
    <submittedName>
        <fullName evidence="1">Uncharacterized protein</fullName>
    </submittedName>
</protein>
<gene>
    <name evidence="1" type="ORF">NQ176_g9067</name>
</gene>